<dbReference type="InterPro" id="IPR016163">
    <property type="entry name" value="Ald_DH_C"/>
</dbReference>
<protein>
    <recommendedName>
        <fullName evidence="3">aldehyde dehydrogenase (NAD(+))</fullName>
        <ecNumber evidence="3">1.2.1.3</ecNumber>
    </recommendedName>
</protein>
<dbReference type="Pfam" id="PF00171">
    <property type="entry name" value="Aldedh"/>
    <property type="match status" value="1"/>
</dbReference>
<dbReference type="EC" id="1.2.1.3" evidence="3"/>
<feature type="region of interest" description="Disordered" evidence="7">
    <location>
        <begin position="1"/>
        <end position="31"/>
    </location>
</feature>
<dbReference type="PANTHER" id="PTHR42804">
    <property type="entry name" value="ALDEHYDE DEHYDROGENASE"/>
    <property type="match status" value="1"/>
</dbReference>
<comment type="caution">
    <text evidence="9">The sequence shown here is derived from an EMBL/GenBank/DDBJ whole genome shotgun (WGS) entry which is preliminary data.</text>
</comment>
<accession>A0ABW1DR79</accession>
<evidence type="ECO:0000256" key="4">
    <source>
        <dbReference type="ARBA" id="ARBA00049194"/>
    </source>
</evidence>
<proteinExistence type="inferred from homology"/>
<dbReference type="SUPFAM" id="SSF53720">
    <property type="entry name" value="ALDH-like"/>
    <property type="match status" value="1"/>
</dbReference>
<dbReference type="InterPro" id="IPR029510">
    <property type="entry name" value="Ald_DH_CS_GLU"/>
</dbReference>
<evidence type="ECO:0000256" key="7">
    <source>
        <dbReference type="SAM" id="MobiDB-lite"/>
    </source>
</evidence>
<organism evidence="9 10">
    <name type="scientific">Streptomyces chlorus</name>
    <dbReference type="NCBI Taxonomy" id="887452"/>
    <lineage>
        <taxon>Bacteria</taxon>
        <taxon>Bacillati</taxon>
        <taxon>Actinomycetota</taxon>
        <taxon>Actinomycetes</taxon>
        <taxon>Kitasatosporales</taxon>
        <taxon>Streptomycetaceae</taxon>
        <taxon>Streptomyces</taxon>
    </lineage>
</organism>
<comment type="catalytic activity">
    <reaction evidence="4">
        <text>an aldehyde + NAD(+) + H2O = a carboxylate + NADH + 2 H(+)</text>
        <dbReference type="Rhea" id="RHEA:16185"/>
        <dbReference type="ChEBI" id="CHEBI:15377"/>
        <dbReference type="ChEBI" id="CHEBI:15378"/>
        <dbReference type="ChEBI" id="CHEBI:17478"/>
        <dbReference type="ChEBI" id="CHEBI:29067"/>
        <dbReference type="ChEBI" id="CHEBI:57540"/>
        <dbReference type="ChEBI" id="CHEBI:57945"/>
        <dbReference type="EC" id="1.2.1.3"/>
    </reaction>
</comment>
<evidence type="ECO:0000256" key="1">
    <source>
        <dbReference type="ARBA" id="ARBA00009986"/>
    </source>
</evidence>
<name>A0ABW1DR79_9ACTN</name>
<dbReference type="Proteomes" id="UP001596180">
    <property type="component" value="Unassembled WGS sequence"/>
</dbReference>
<evidence type="ECO:0000256" key="3">
    <source>
        <dbReference type="ARBA" id="ARBA00024226"/>
    </source>
</evidence>
<evidence type="ECO:0000259" key="8">
    <source>
        <dbReference type="Pfam" id="PF00171"/>
    </source>
</evidence>
<dbReference type="InterPro" id="IPR016161">
    <property type="entry name" value="Ald_DH/histidinol_DH"/>
</dbReference>
<sequence>MRVQQDQRQELHLKEQKEHPAMSHGTDRDTLYIDGDWRTPATDRTFTAVSAATEEPFGAFPEADRADVDAAVAAARRALGGVRGWGSAEERAAAMERLALALESRTEALGTVIAQEVGTPLARAIEANVGAAAGLLRFYAPLADVLYAEDLRPAGVGHSLVRREPVGVVAMIAPWNYPLSTLFFKLAPALAMGCTAVIKPSPTTGLDSFLVADAVHEAGFPPGVINVLPAEREVGEYLVTHPGVDKVAFTGSTAAGRRLGALCGELLRPITLELGGKSAAILLEDAPLPLFLDHLLGLSFNNNGQTCTNNTRLLVPRSRYDEIVDAVTATVEGWTVGDPLDPSTVIGPVAGAAHRDRIEGYLRKGREEGARVTTGGGRPAGLDRGFYIEPTVFADVDPAMVVAREEIFGPVVTISAYDGSVEGAVVMANDSDYGLAGSVWTADEALGRQVARAVDTGTFSVNHANFDIGAPMGGRKDSGLGLELGREAIEAYIQYKTIFVTEPPTDNDARAA</sequence>
<feature type="active site" evidence="5">
    <location>
        <position position="273"/>
    </location>
</feature>
<dbReference type="PROSITE" id="PS00687">
    <property type="entry name" value="ALDEHYDE_DEHYDR_GLU"/>
    <property type="match status" value="1"/>
</dbReference>
<evidence type="ECO:0000256" key="2">
    <source>
        <dbReference type="ARBA" id="ARBA00023002"/>
    </source>
</evidence>
<evidence type="ECO:0000256" key="5">
    <source>
        <dbReference type="PROSITE-ProRule" id="PRU10007"/>
    </source>
</evidence>
<dbReference type="PANTHER" id="PTHR42804:SF1">
    <property type="entry name" value="ALDEHYDE DEHYDROGENASE-RELATED"/>
    <property type="match status" value="1"/>
</dbReference>
<dbReference type="CDD" id="cd07139">
    <property type="entry name" value="ALDH_AldA-Rv0768"/>
    <property type="match status" value="1"/>
</dbReference>
<dbReference type="InterPro" id="IPR016162">
    <property type="entry name" value="Ald_DH_N"/>
</dbReference>
<keyword evidence="10" id="KW-1185">Reference proteome</keyword>
<evidence type="ECO:0000313" key="10">
    <source>
        <dbReference type="Proteomes" id="UP001596180"/>
    </source>
</evidence>
<evidence type="ECO:0000256" key="6">
    <source>
        <dbReference type="RuleBase" id="RU003345"/>
    </source>
</evidence>
<gene>
    <name evidence="9" type="ORF">ACFPZI_04570</name>
</gene>
<reference evidence="10" key="1">
    <citation type="journal article" date="2019" name="Int. J. Syst. Evol. Microbiol.">
        <title>The Global Catalogue of Microorganisms (GCM) 10K type strain sequencing project: providing services to taxonomists for standard genome sequencing and annotation.</title>
        <authorList>
            <consortium name="The Broad Institute Genomics Platform"/>
            <consortium name="The Broad Institute Genome Sequencing Center for Infectious Disease"/>
            <person name="Wu L."/>
            <person name="Ma J."/>
        </authorList>
    </citation>
    <scope>NUCLEOTIDE SEQUENCE [LARGE SCALE GENOMIC DNA]</scope>
    <source>
        <strain evidence="10">JCM 10411</strain>
    </source>
</reference>
<feature type="domain" description="Aldehyde dehydrogenase" evidence="8">
    <location>
        <begin position="37"/>
        <end position="498"/>
    </location>
</feature>
<dbReference type="Gene3D" id="3.40.309.10">
    <property type="entry name" value="Aldehyde Dehydrogenase, Chain A, domain 2"/>
    <property type="match status" value="1"/>
</dbReference>
<dbReference type="RefSeq" id="WP_381358524.1">
    <property type="nucleotide sequence ID" value="NZ_JBHSOA010000009.1"/>
</dbReference>
<dbReference type="PROSITE" id="PS00070">
    <property type="entry name" value="ALDEHYDE_DEHYDR_CYS"/>
    <property type="match status" value="1"/>
</dbReference>
<dbReference type="InterPro" id="IPR016160">
    <property type="entry name" value="Ald_DH_CS_CYS"/>
</dbReference>
<dbReference type="Gene3D" id="3.40.605.10">
    <property type="entry name" value="Aldehyde Dehydrogenase, Chain A, domain 1"/>
    <property type="match status" value="1"/>
</dbReference>
<evidence type="ECO:0000313" key="9">
    <source>
        <dbReference type="EMBL" id="MFC5851131.1"/>
    </source>
</evidence>
<dbReference type="InterPro" id="IPR015590">
    <property type="entry name" value="Aldehyde_DH_dom"/>
</dbReference>
<comment type="similarity">
    <text evidence="1 6">Belongs to the aldehyde dehydrogenase family.</text>
</comment>
<keyword evidence="2 6" id="KW-0560">Oxidoreductase</keyword>
<dbReference type="EMBL" id="JBHSOA010000009">
    <property type="protein sequence ID" value="MFC5851131.1"/>
    <property type="molecule type" value="Genomic_DNA"/>
</dbReference>